<dbReference type="AlphaFoldDB" id="W6Z471"/>
<proteinExistence type="predicted"/>
<dbReference type="HOGENOM" id="CLU_2037636_0_0_1"/>
<protein>
    <submittedName>
        <fullName evidence="2">Uncharacterized protein</fullName>
    </submittedName>
</protein>
<organism evidence="2 3">
    <name type="scientific">Bipolaris oryzae ATCC 44560</name>
    <dbReference type="NCBI Taxonomy" id="930090"/>
    <lineage>
        <taxon>Eukaryota</taxon>
        <taxon>Fungi</taxon>
        <taxon>Dikarya</taxon>
        <taxon>Ascomycota</taxon>
        <taxon>Pezizomycotina</taxon>
        <taxon>Dothideomycetes</taxon>
        <taxon>Pleosporomycetidae</taxon>
        <taxon>Pleosporales</taxon>
        <taxon>Pleosporineae</taxon>
        <taxon>Pleosporaceae</taxon>
        <taxon>Bipolaris</taxon>
    </lineage>
</organism>
<dbReference type="Proteomes" id="UP000054032">
    <property type="component" value="Unassembled WGS sequence"/>
</dbReference>
<evidence type="ECO:0000313" key="2">
    <source>
        <dbReference type="EMBL" id="EUC44710.1"/>
    </source>
</evidence>
<feature type="region of interest" description="Disordered" evidence="1">
    <location>
        <begin position="25"/>
        <end position="98"/>
    </location>
</feature>
<dbReference type="GeneID" id="19124809"/>
<dbReference type="KEGG" id="bor:COCMIDRAFT_6043"/>
<evidence type="ECO:0000313" key="3">
    <source>
        <dbReference type="Proteomes" id="UP000054032"/>
    </source>
</evidence>
<dbReference type="EMBL" id="KI963999">
    <property type="protein sequence ID" value="EUC44710.1"/>
    <property type="molecule type" value="Genomic_DNA"/>
</dbReference>
<accession>W6Z471</accession>
<sequence length="139" mass="15794">MPRKRSYFNGPGRVLGTGELIEPKRNVRKAHDMEYIPPKDAEFTMEDGNHENDVQDRTEDEEWTPESKKRKRKRIKTQRDEASTSTKKGVSDKNEQCLLKESNDNDAAVAEGLNGGGRHECSCAACKKLRGEEDKELSE</sequence>
<feature type="region of interest" description="Disordered" evidence="1">
    <location>
        <begin position="1"/>
        <end position="20"/>
    </location>
</feature>
<keyword evidence="3" id="KW-1185">Reference proteome</keyword>
<feature type="compositionally biased region" description="Basic and acidic residues" evidence="1">
    <location>
        <begin position="25"/>
        <end position="57"/>
    </location>
</feature>
<gene>
    <name evidence="2" type="ORF">COCMIDRAFT_6043</name>
</gene>
<dbReference type="OrthoDB" id="3690679at2759"/>
<evidence type="ECO:0000256" key="1">
    <source>
        <dbReference type="SAM" id="MobiDB-lite"/>
    </source>
</evidence>
<reference evidence="2 3" key="1">
    <citation type="journal article" date="2013" name="PLoS Genet.">
        <title>Comparative genome structure, secondary metabolite, and effector coding capacity across Cochliobolus pathogens.</title>
        <authorList>
            <person name="Condon B.J."/>
            <person name="Leng Y."/>
            <person name="Wu D."/>
            <person name="Bushley K.E."/>
            <person name="Ohm R.A."/>
            <person name="Otillar R."/>
            <person name="Martin J."/>
            <person name="Schackwitz W."/>
            <person name="Grimwood J."/>
            <person name="MohdZainudin N."/>
            <person name="Xue C."/>
            <person name="Wang R."/>
            <person name="Manning V.A."/>
            <person name="Dhillon B."/>
            <person name="Tu Z.J."/>
            <person name="Steffenson B.J."/>
            <person name="Salamov A."/>
            <person name="Sun H."/>
            <person name="Lowry S."/>
            <person name="LaButti K."/>
            <person name="Han J."/>
            <person name="Copeland A."/>
            <person name="Lindquist E."/>
            <person name="Barry K."/>
            <person name="Schmutz J."/>
            <person name="Baker S.E."/>
            <person name="Ciuffetti L.M."/>
            <person name="Grigoriev I.V."/>
            <person name="Zhong S."/>
            <person name="Turgeon B.G."/>
        </authorList>
    </citation>
    <scope>NUCLEOTIDE SEQUENCE [LARGE SCALE GENOMIC DNA]</scope>
    <source>
        <strain evidence="2 3">ATCC 44560</strain>
    </source>
</reference>
<dbReference type="RefSeq" id="XP_007688776.1">
    <property type="nucleotide sequence ID" value="XM_007690586.1"/>
</dbReference>
<name>W6Z471_COCMI</name>